<dbReference type="OrthoDB" id="2273115at2"/>
<keyword evidence="2" id="KW-1185">Reference proteome</keyword>
<dbReference type="PANTHER" id="PTHR43211">
    <property type="entry name" value="FUMARYLACETOACETATE HYDROLASE"/>
    <property type="match status" value="1"/>
</dbReference>
<dbReference type="SUPFAM" id="SSF56529">
    <property type="entry name" value="FAH"/>
    <property type="match status" value="1"/>
</dbReference>
<protein>
    <submittedName>
        <fullName evidence="1">2-hydroxyhepta-2,4-diene-1,7-dioate isomerase</fullName>
    </submittedName>
</protein>
<dbReference type="PANTHER" id="PTHR43211:SF1">
    <property type="entry name" value="BLL6422 PROTEIN"/>
    <property type="match status" value="1"/>
</dbReference>
<dbReference type="RefSeq" id="WP_098003112.1">
    <property type="nucleotide sequence ID" value="NZ_AP022563.1"/>
</dbReference>
<dbReference type="Gene3D" id="3.90.850.10">
    <property type="entry name" value="Fumarylacetoacetase-like, C-terminal domain"/>
    <property type="match status" value="1"/>
</dbReference>
<organism evidence="1 2">
    <name type="scientific">Mycolicibacterium duvalii</name>
    <dbReference type="NCBI Taxonomy" id="39688"/>
    <lineage>
        <taxon>Bacteria</taxon>
        <taxon>Bacillati</taxon>
        <taxon>Actinomycetota</taxon>
        <taxon>Actinomycetes</taxon>
        <taxon>Mycobacteriales</taxon>
        <taxon>Mycobacteriaceae</taxon>
        <taxon>Mycolicibacterium</taxon>
    </lineage>
</organism>
<dbReference type="Pfam" id="PF01557">
    <property type="entry name" value="FAA_hydrolase"/>
    <property type="match status" value="1"/>
</dbReference>
<dbReference type="InterPro" id="IPR011234">
    <property type="entry name" value="Fumarylacetoacetase-like_C"/>
</dbReference>
<reference evidence="1 2" key="1">
    <citation type="journal article" date="2019" name="Emerg. Microbes Infect.">
        <title>Comprehensive subspecies identification of 175 nontuberculous mycobacteria species based on 7547 genomic profiles.</title>
        <authorList>
            <person name="Matsumoto Y."/>
            <person name="Kinjo T."/>
            <person name="Motooka D."/>
            <person name="Nabeya D."/>
            <person name="Jung N."/>
            <person name="Uechi K."/>
            <person name="Horii T."/>
            <person name="Iida T."/>
            <person name="Fujita J."/>
            <person name="Nakamura S."/>
        </authorList>
    </citation>
    <scope>NUCLEOTIDE SEQUENCE [LARGE SCALE GENOMIC DNA]</scope>
    <source>
        <strain evidence="1 2">JCM 6396</strain>
    </source>
</reference>
<evidence type="ECO:0000313" key="1">
    <source>
        <dbReference type="EMBL" id="BBX17062.1"/>
    </source>
</evidence>
<gene>
    <name evidence="1" type="ORF">MDUV_19220</name>
</gene>
<name>A0A7I7K121_9MYCO</name>
<proteinExistence type="predicted"/>
<dbReference type="EMBL" id="AP022563">
    <property type="protein sequence ID" value="BBX17062.1"/>
    <property type="molecule type" value="Genomic_DNA"/>
</dbReference>
<accession>A0A7I7K121</accession>
<dbReference type="InterPro" id="IPR036663">
    <property type="entry name" value="Fumarylacetoacetase_C_sf"/>
</dbReference>
<dbReference type="KEGG" id="mdu:MDUV_19220"/>
<evidence type="ECO:0000313" key="2">
    <source>
        <dbReference type="Proteomes" id="UP000467006"/>
    </source>
</evidence>
<sequence length="340" mass="36573">MKLATFSVAGPLGPTNRLGLLADSLEGPDTLIDLNAAYAQLIADRMSPERVGPMAAAVVPPDMVAFLGNGQVRAHVLDEICSAQEDLAQLDRNVMGQRLIYRVDEIQLLAPLACPSSLRDCSAFEKHIANCSGPRGVPQQWYRHPTYYKGNPHSVVGTGVPVRRPAGETRMDYELEFAVVIGVPGRDIPVADADRHIAGYTVFNDVSCRDLQLAEMKTFLGPAKGKDCDGSNVLGPYLVTPEDFDPTSANAMIARVDGVEWSRGTTDTSHYSVAEIISHISRDELLRAGDVIGVGTVGGGCGLELGRFPEMGQTVELEVEGLGTLRNRFVDNEAPIGEET</sequence>
<dbReference type="AlphaFoldDB" id="A0A7I7K121"/>
<dbReference type="GO" id="GO:0016853">
    <property type="term" value="F:isomerase activity"/>
    <property type="evidence" value="ECO:0007669"/>
    <property type="project" value="UniProtKB-KW"/>
</dbReference>
<keyword evidence="1" id="KW-0413">Isomerase</keyword>
<dbReference type="Proteomes" id="UP000467006">
    <property type="component" value="Chromosome"/>
</dbReference>